<feature type="transmembrane region" description="Helical" evidence="3">
    <location>
        <begin position="33"/>
        <end position="53"/>
    </location>
</feature>
<gene>
    <name evidence="5" type="ORF">SAMN05216255_2259</name>
</gene>
<reference evidence="6" key="1">
    <citation type="submission" date="2017-06" db="EMBL/GenBank/DDBJ databases">
        <authorList>
            <person name="Varghese N."/>
            <person name="Submissions S."/>
        </authorList>
    </citation>
    <scope>NUCLEOTIDE SEQUENCE [LARGE SCALE GENOMIC DNA]</scope>
    <source>
        <strain evidence="6">CIP 108523</strain>
    </source>
</reference>
<comment type="similarity">
    <text evidence="1">Belongs to the membrane fusion protein (MFP) (TC 8.A.1) family.</text>
</comment>
<dbReference type="AlphaFoldDB" id="A0A239DGV5"/>
<dbReference type="InterPro" id="IPR050739">
    <property type="entry name" value="MFP"/>
</dbReference>
<keyword evidence="3" id="KW-1133">Transmembrane helix</keyword>
<dbReference type="Proteomes" id="UP000242915">
    <property type="component" value="Unassembled WGS sequence"/>
</dbReference>
<dbReference type="PANTHER" id="PTHR30386:SF24">
    <property type="entry name" value="MULTIDRUG RESISTANCE EFFLUX PUMP"/>
    <property type="match status" value="1"/>
</dbReference>
<dbReference type="InterPro" id="IPR058625">
    <property type="entry name" value="MdtA-like_BSH"/>
</dbReference>
<name>A0A239DGV5_9PSED</name>
<dbReference type="SUPFAM" id="SSF56954">
    <property type="entry name" value="Outer membrane efflux proteins (OEP)"/>
    <property type="match status" value="1"/>
</dbReference>
<protein>
    <submittedName>
        <fullName evidence="5">Membrane fusion protein, multidrug efflux system</fullName>
    </submittedName>
</protein>
<sequence>MNAGPSRSYVDSADVAEPWPDAYQGNRTTQRRLIVFACLLALVAVTYAGYWLVHLRFIESTDNAYVRADTLVISSQLAGRVDQVMVDDNQWVAAGEPLAHIEDADFRFNVARSETQIAHLAVQLDDIGNQRDQQLANIEAQKAVIRAHEAELKRHQQDLERIRMMRNNGFASEQAFSSLAANVSVATAQLDQSKSALKALQIALAQLDNRGLQLKTQIAGRENELHLAKLNLSRTTIKAPVAGWVGNRSINQGEYVRPGEALLSLVSQAKWVQANFKETQIAAMRKGYKAQVRFDALPDLVIEGVIESMQPATGSRFSLLPPDNATGNFTKVIQRVPVKILLPDKITALEQIRPGLSAEVVLDRRQ</sequence>
<keyword evidence="3" id="KW-0812">Transmembrane</keyword>
<keyword evidence="6" id="KW-1185">Reference proteome</keyword>
<dbReference type="Gene3D" id="2.40.30.170">
    <property type="match status" value="1"/>
</dbReference>
<dbReference type="PANTHER" id="PTHR30386">
    <property type="entry name" value="MEMBRANE FUSION SUBUNIT OF EMRAB-TOLC MULTIDRUG EFFLUX PUMP"/>
    <property type="match status" value="1"/>
</dbReference>
<dbReference type="Gene3D" id="1.10.287.470">
    <property type="entry name" value="Helix hairpin bin"/>
    <property type="match status" value="1"/>
</dbReference>
<evidence type="ECO:0000256" key="1">
    <source>
        <dbReference type="ARBA" id="ARBA00009477"/>
    </source>
</evidence>
<evidence type="ECO:0000256" key="2">
    <source>
        <dbReference type="SAM" id="Coils"/>
    </source>
</evidence>
<keyword evidence="2" id="KW-0175">Coiled coil</keyword>
<dbReference type="RefSeq" id="WP_089359781.1">
    <property type="nucleotide sequence ID" value="NZ_FZOG01000002.1"/>
</dbReference>
<accession>A0A239DGV5</accession>
<dbReference type="EMBL" id="FZOG01000002">
    <property type="protein sequence ID" value="SNS31725.1"/>
    <property type="molecule type" value="Genomic_DNA"/>
</dbReference>
<proteinExistence type="inferred from homology"/>
<feature type="coiled-coil region" evidence="2">
    <location>
        <begin position="138"/>
        <end position="165"/>
    </location>
</feature>
<keyword evidence="3" id="KW-0472">Membrane</keyword>
<dbReference type="Pfam" id="PF25917">
    <property type="entry name" value="BSH_RND"/>
    <property type="match status" value="1"/>
</dbReference>
<evidence type="ECO:0000313" key="5">
    <source>
        <dbReference type="EMBL" id="SNS31725.1"/>
    </source>
</evidence>
<dbReference type="GO" id="GO:0055085">
    <property type="term" value="P:transmembrane transport"/>
    <property type="evidence" value="ECO:0007669"/>
    <property type="project" value="InterPro"/>
</dbReference>
<evidence type="ECO:0000256" key="3">
    <source>
        <dbReference type="SAM" id="Phobius"/>
    </source>
</evidence>
<organism evidence="5 6">
    <name type="scientific">Pseudomonas segetis</name>
    <dbReference type="NCBI Taxonomy" id="298908"/>
    <lineage>
        <taxon>Bacteria</taxon>
        <taxon>Pseudomonadati</taxon>
        <taxon>Pseudomonadota</taxon>
        <taxon>Gammaproteobacteria</taxon>
        <taxon>Pseudomonadales</taxon>
        <taxon>Pseudomonadaceae</taxon>
        <taxon>Pseudomonas</taxon>
    </lineage>
</organism>
<evidence type="ECO:0000259" key="4">
    <source>
        <dbReference type="Pfam" id="PF25917"/>
    </source>
</evidence>
<evidence type="ECO:0000313" key="6">
    <source>
        <dbReference type="Proteomes" id="UP000242915"/>
    </source>
</evidence>
<feature type="domain" description="Multidrug resistance protein MdtA-like barrel-sandwich hybrid" evidence="4">
    <location>
        <begin position="73"/>
        <end position="266"/>
    </location>
</feature>
<dbReference type="Gene3D" id="2.40.50.100">
    <property type="match status" value="1"/>
</dbReference>
<dbReference type="SUPFAM" id="SSF111369">
    <property type="entry name" value="HlyD-like secretion proteins"/>
    <property type="match status" value="1"/>
</dbReference>